<dbReference type="VEuPathDB" id="TriTrypDB:ECC02_010726"/>
<dbReference type="VEuPathDB" id="TriTrypDB:C4B63_200g30"/>
<dbReference type="InterPro" id="IPR006357">
    <property type="entry name" value="HAD-SF_hydro_IIA"/>
</dbReference>
<evidence type="ECO:0000313" key="4">
    <source>
        <dbReference type="EMBL" id="PWU84819.1"/>
    </source>
</evidence>
<dbReference type="Gene3D" id="3.40.50.1000">
    <property type="entry name" value="HAD superfamily/HAD-like"/>
    <property type="match status" value="2"/>
</dbReference>
<dbReference type="Pfam" id="PF13344">
    <property type="entry name" value="Hydrolase_6"/>
    <property type="match status" value="1"/>
</dbReference>
<dbReference type="PIRSF" id="PIRSF000915">
    <property type="entry name" value="PGP-type_phosphatase"/>
    <property type="match status" value="1"/>
</dbReference>
<evidence type="ECO:0000256" key="1">
    <source>
        <dbReference type="PIRSR" id="PIRSR000915-1"/>
    </source>
</evidence>
<dbReference type="InterPro" id="IPR036412">
    <property type="entry name" value="HAD-like_sf"/>
</dbReference>
<dbReference type="AlphaFoldDB" id="A0A2V2UL04"/>
<dbReference type="GO" id="GO:0016791">
    <property type="term" value="F:phosphatase activity"/>
    <property type="evidence" value="ECO:0007669"/>
    <property type="project" value="TreeGrafter"/>
</dbReference>
<feature type="active site" description="Proton donor" evidence="1">
    <location>
        <position position="27"/>
    </location>
</feature>
<dbReference type="GO" id="GO:0005737">
    <property type="term" value="C:cytoplasm"/>
    <property type="evidence" value="ECO:0007669"/>
    <property type="project" value="TreeGrafter"/>
</dbReference>
<comment type="cofactor">
    <cofactor evidence="3">
        <name>Mg(2+)</name>
        <dbReference type="ChEBI" id="CHEBI:18420"/>
    </cofactor>
    <text evidence="3">Divalent metal ions. Mg(2+) is the most effective.</text>
</comment>
<sequence length="363" mass="38868">MSTRTILTAGEAAEVLASVRYVLLDVDGVLWAGKHVLPNIPETLSYLRLREKQIRFLTNNASISRAGMVREFQRRGIQGVREGEVYNSGFAAALRLQSLFTANKSTGSDRPLVERNIFVIGEEGLHEEMRRVLAPGYIAYGMELHDAEKCGGYDAHVVASAWKQRVLPAPLQSSATSCGIAATGHAAGGISISDLSPAAVVVGLDMHFNMLKLAYASLCLRERPAAQPAGTSSSTPTYFIATNEDPQIPVGEDFLLLPGAGGMVSALRTVSGRSPDFVCGKPHVDMAKVLFEAEGITDPQQCLMVGDRLTTDIAFGNAAGCKTMLVLSGAEKMDRVRQAERDGHVSLLPDFIAPSLAIFLPPA</sequence>
<feature type="binding site" evidence="3">
    <location>
        <position position="307"/>
    </location>
    <ligand>
        <name>Mg(2+)</name>
        <dbReference type="ChEBI" id="CHEBI:18420"/>
    </ligand>
</feature>
<dbReference type="VEuPathDB" id="TriTrypDB:TcCL_NonESM06051"/>
<feature type="active site" description="Nucleophile" evidence="1">
    <location>
        <position position="25"/>
    </location>
</feature>
<dbReference type="VEuPathDB" id="TriTrypDB:TcG_08742"/>
<proteinExistence type="predicted"/>
<dbReference type="SUPFAM" id="SSF56784">
    <property type="entry name" value="HAD-like"/>
    <property type="match status" value="1"/>
</dbReference>
<evidence type="ECO:0000256" key="3">
    <source>
        <dbReference type="PIRSR" id="PIRSR000915-3"/>
    </source>
</evidence>
<dbReference type="GO" id="GO:0046872">
    <property type="term" value="F:metal ion binding"/>
    <property type="evidence" value="ECO:0007669"/>
    <property type="project" value="UniProtKB-KW"/>
</dbReference>
<name>A0A2V2UL04_TRYCR</name>
<keyword evidence="3" id="KW-0460">Magnesium</keyword>
<dbReference type="EMBL" id="PRFA01000200">
    <property type="protein sequence ID" value="PWU84819.1"/>
    <property type="molecule type" value="Genomic_DNA"/>
</dbReference>
<protein>
    <submittedName>
        <fullName evidence="4">Putative p-nitrophenylphosphatase</fullName>
    </submittedName>
</protein>
<dbReference type="VEuPathDB" id="TriTrypDB:C3747_252g28"/>
<dbReference type="VEuPathDB" id="TriTrypDB:TcBrA4_0041760"/>
<reference evidence="4 5" key="1">
    <citation type="journal article" date="2018" name="Microb. Genom.">
        <title>Expanding an expanded genome: long-read sequencing of Trypanosoma cruzi.</title>
        <authorList>
            <person name="Berna L."/>
            <person name="Rodriguez M."/>
            <person name="Chiribao M.L."/>
            <person name="Parodi-Talice A."/>
            <person name="Pita S."/>
            <person name="Rijo G."/>
            <person name="Alvarez-Valin F."/>
            <person name="Robello C."/>
        </authorList>
    </citation>
    <scope>NUCLEOTIDE SEQUENCE [LARGE SCALE GENOMIC DNA]</scope>
    <source>
        <strain evidence="4 5">Dm28c</strain>
    </source>
</reference>
<dbReference type="PANTHER" id="PTHR19288:SF46">
    <property type="entry name" value="HALOACID DEHALOGENASE-LIKE HYDROLASE DOMAIN-CONTAINING PROTEIN 2"/>
    <property type="match status" value="1"/>
</dbReference>
<feature type="binding site" evidence="2">
    <location>
        <position position="281"/>
    </location>
    <ligand>
        <name>substrate</name>
    </ligand>
</feature>
<keyword evidence="3" id="KW-0479">Metal-binding</keyword>
<dbReference type="VEuPathDB" id="TriTrypDB:Tc_MARK_1591"/>
<dbReference type="VEuPathDB" id="TriTrypDB:TcYC6_0105330"/>
<evidence type="ECO:0000256" key="2">
    <source>
        <dbReference type="PIRSR" id="PIRSR000915-2"/>
    </source>
</evidence>
<dbReference type="VEuPathDB" id="TriTrypDB:BCY84_12271"/>
<dbReference type="Proteomes" id="UP000246121">
    <property type="component" value="Unassembled WGS sequence"/>
</dbReference>
<dbReference type="VEuPathDB" id="TriTrypDB:TcCLB.511439.100"/>
<dbReference type="VEuPathDB" id="TriTrypDB:TCDM_10531"/>
<dbReference type="InterPro" id="IPR023214">
    <property type="entry name" value="HAD_sf"/>
</dbReference>
<comment type="caution">
    <text evidence="4">The sequence shown here is derived from an EMBL/GenBank/DDBJ whole genome shotgun (WGS) entry which is preliminary data.</text>
</comment>
<gene>
    <name evidence="4" type="ORF">C4B63_200g30</name>
</gene>
<organism evidence="4 5">
    <name type="scientific">Trypanosoma cruzi</name>
    <dbReference type="NCBI Taxonomy" id="5693"/>
    <lineage>
        <taxon>Eukaryota</taxon>
        <taxon>Discoba</taxon>
        <taxon>Euglenozoa</taxon>
        <taxon>Kinetoplastea</taxon>
        <taxon>Metakinetoplastina</taxon>
        <taxon>Trypanosomatida</taxon>
        <taxon>Trypanosomatidae</taxon>
        <taxon>Trypanosoma</taxon>
        <taxon>Schizotrypanum</taxon>
    </lineage>
</organism>
<dbReference type="VEuPathDB" id="TriTrypDB:TCSYLVIO_002878"/>
<accession>A0A2V2UL04</accession>
<dbReference type="VEuPathDB" id="TriTrypDB:TcCLB.509261.10"/>
<feature type="binding site" evidence="3">
    <location>
        <position position="27"/>
    </location>
    <ligand>
        <name>Mg(2+)</name>
        <dbReference type="ChEBI" id="CHEBI:18420"/>
    </ligand>
</feature>
<dbReference type="PANTHER" id="PTHR19288">
    <property type="entry name" value="4-NITROPHENYLPHOSPHATASE-RELATED"/>
    <property type="match status" value="1"/>
</dbReference>
<feature type="binding site" evidence="3">
    <location>
        <position position="25"/>
    </location>
    <ligand>
        <name>Mg(2+)</name>
        <dbReference type="ChEBI" id="CHEBI:18420"/>
    </ligand>
</feature>
<evidence type="ECO:0000313" key="5">
    <source>
        <dbReference type="Proteomes" id="UP000246121"/>
    </source>
</evidence>
<dbReference type="Pfam" id="PF13242">
    <property type="entry name" value="Hydrolase_like"/>
    <property type="match status" value="1"/>
</dbReference>